<feature type="domain" description="C2H2-type" evidence="8">
    <location>
        <begin position="1056"/>
        <end position="1083"/>
    </location>
</feature>
<dbReference type="RefSeq" id="XP_013080781.2">
    <property type="nucleotide sequence ID" value="XM_013225327.2"/>
</dbReference>
<dbReference type="OrthoDB" id="6105938at2759"/>
<feature type="compositionally biased region" description="Polar residues" evidence="7">
    <location>
        <begin position="881"/>
        <end position="894"/>
    </location>
</feature>
<feature type="region of interest" description="Disordered" evidence="7">
    <location>
        <begin position="418"/>
        <end position="505"/>
    </location>
</feature>
<reference evidence="9" key="1">
    <citation type="submission" date="2020-05" db="UniProtKB">
        <authorList>
            <consortium name="EnsemblMetazoa"/>
        </authorList>
    </citation>
    <scope>IDENTIFICATION</scope>
    <source>
        <strain evidence="9">BB02</strain>
    </source>
</reference>
<dbReference type="GO" id="GO:0000981">
    <property type="term" value="F:DNA-binding transcription factor activity, RNA polymerase II-specific"/>
    <property type="evidence" value="ECO:0007669"/>
    <property type="project" value="TreeGrafter"/>
</dbReference>
<dbReference type="RefSeq" id="XP_013080788.2">
    <property type="nucleotide sequence ID" value="XM_013225334.2"/>
</dbReference>
<dbReference type="PANTHER" id="PTHR24396">
    <property type="entry name" value="ZINC FINGER PROTEIN"/>
    <property type="match status" value="1"/>
</dbReference>
<dbReference type="PROSITE" id="PS00028">
    <property type="entry name" value="ZINC_FINGER_C2H2_1"/>
    <property type="match status" value="4"/>
</dbReference>
<feature type="compositionally biased region" description="Acidic residues" evidence="7">
    <location>
        <begin position="735"/>
        <end position="768"/>
    </location>
</feature>
<dbReference type="PANTHER" id="PTHR24396:SF19">
    <property type="entry name" value="FI01119P"/>
    <property type="match status" value="1"/>
</dbReference>
<organism evidence="9 10">
    <name type="scientific">Biomphalaria glabrata</name>
    <name type="common">Bloodfluke planorb</name>
    <name type="synonym">Freshwater snail</name>
    <dbReference type="NCBI Taxonomy" id="6526"/>
    <lineage>
        <taxon>Eukaryota</taxon>
        <taxon>Metazoa</taxon>
        <taxon>Spiralia</taxon>
        <taxon>Lophotrochozoa</taxon>
        <taxon>Mollusca</taxon>
        <taxon>Gastropoda</taxon>
        <taxon>Heterobranchia</taxon>
        <taxon>Euthyneura</taxon>
        <taxon>Panpulmonata</taxon>
        <taxon>Hygrophila</taxon>
        <taxon>Lymnaeoidea</taxon>
        <taxon>Planorbidae</taxon>
        <taxon>Biomphalaria</taxon>
    </lineage>
</organism>
<dbReference type="RefSeq" id="XP_013080767.2">
    <property type="nucleotide sequence ID" value="XM_013225313.2"/>
</dbReference>
<feature type="region of interest" description="Disordered" evidence="7">
    <location>
        <begin position="881"/>
        <end position="901"/>
    </location>
</feature>
<evidence type="ECO:0000256" key="3">
    <source>
        <dbReference type="ARBA" id="ARBA00022771"/>
    </source>
</evidence>
<evidence type="ECO:0000256" key="5">
    <source>
        <dbReference type="ARBA" id="ARBA00023242"/>
    </source>
</evidence>
<dbReference type="GO" id="GO:0005634">
    <property type="term" value="C:nucleus"/>
    <property type="evidence" value="ECO:0007669"/>
    <property type="project" value="UniProtKB-SubCell"/>
</dbReference>
<name>A0A2C9K9R2_BIOGL</name>
<feature type="region of interest" description="Disordered" evidence="7">
    <location>
        <begin position="1005"/>
        <end position="1031"/>
    </location>
</feature>
<dbReference type="RefSeq" id="XP_013080774.2">
    <property type="nucleotide sequence ID" value="XM_013225320.2"/>
</dbReference>
<feature type="region of interest" description="Disordered" evidence="7">
    <location>
        <begin position="1257"/>
        <end position="1303"/>
    </location>
</feature>
<feature type="compositionally biased region" description="Polar residues" evidence="7">
    <location>
        <begin position="1290"/>
        <end position="1301"/>
    </location>
</feature>
<dbReference type="GO" id="GO:0000978">
    <property type="term" value="F:RNA polymerase II cis-regulatory region sequence-specific DNA binding"/>
    <property type="evidence" value="ECO:0007669"/>
    <property type="project" value="TreeGrafter"/>
</dbReference>
<accession>A0A2C9K9R2</accession>
<protein>
    <recommendedName>
        <fullName evidence="8">C2H2-type domain-containing protein</fullName>
    </recommendedName>
</protein>
<evidence type="ECO:0000256" key="2">
    <source>
        <dbReference type="ARBA" id="ARBA00022723"/>
    </source>
</evidence>
<feature type="compositionally biased region" description="Polar residues" evidence="7">
    <location>
        <begin position="468"/>
        <end position="481"/>
    </location>
</feature>
<feature type="compositionally biased region" description="Basic and acidic residues" evidence="7">
    <location>
        <begin position="769"/>
        <end position="778"/>
    </location>
</feature>
<dbReference type="Gene3D" id="3.30.160.60">
    <property type="entry name" value="Classic Zinc Finger"/>
    <property type="match status" value="2"/>
</dbReference>
<feature type="compositionally biased region" description="Low complexity" evidence="7">
    <location>
        <begin position="486"/>
        <end position="500"/>
    </location>
</feature>
<dbReference type="Proteomes" id="UP000076420">
    <property type="component" value="Unassembled WGS sequence"/>
</dbReference>
<keyword evidence="5" id="KW-0539">Nucleus</keyword>
<evidence type="ECO:0000256" key="1">
    <source>
        <dbReference type="ARBA" id="ARBA00004123"/>
    </source>
</evidence>
<feature type="domain" description="C2H2-type" evidence="8">
    <location>
        <begin position="1084"/>
        <end position="1111"/>
    </location>
</feature>
<feature type="domain" description="C2H2-type" evidence="8">
    <location>
        <begin position="955"/>
        <end position="982"/>
    </location>
</feature>
<evidence type="ECO:0000256" key="6">
    <source>
        <dbReference type="PROSITE-ProRule" id="PRU00042"/>
    </source>
</evidence>
<feature type="compositionally biased region" description="Polar residues" evidence="7">
    <location>
        <begin position="1016"/>
        <end position="1029"/>
    </location>
</feature>
<feature type="compositionally biased region" description="Basic residues" evidence="7">
    <location>
        <begin position="808"/>
        <end position="825"/>
    </location>
</feature>
<feature type="compositionally biased region" description="Polar residues" evidence="7">
    <location>
        <begin position="560"/>
        <end position="590"/>
    </location>
</feature>
<dbReference type="KEGG" id="bgt:106066322"/>
<dbReference type="FunFam" id="3.30.160.60:FF:000446">
    <property type="entry name" value="Zinc finger protein"/>
    <property type="match status" value="1"/>
</dbReference>
<dbReference type="EnsemblMetazoa" id="BGLB016805-RD">
    <property type="protein sequence ID" value="BGLB016805-PD"/>
    <property type="gene ID" value="BGLB016805"/>
</dbReference>
<feature type="compositionally biased region" description="Low complexity" evidence="7">
    <location>
        <begin position="1277"/>
        <end position="1289"/>
    </location>
</feature>
<feature type="compositionally biased region" description="Polar residues" evidence="7">
    <location>
        <begin position="420"/>
        <end position="444"/>
    </location>
</feature>
<dbReference type="PROSITE" id="PS50157">
    <property type="entry name" value="ZINC_FINGER_C2H2_2"/>
    <property type="match status" value="4"/>
</dbReference>
<keyword evidence="2" id="KW-0479">Metal-binding</keyword>
<dbReference type="InterPro" id="IPR051643">
    <property type="entry name" value="Transcr_Reg_ZincFinger"/>
</dbReference>
<dbReference type="InterPro" id="IPR036236">
    <property type="entry name" value="Znf_C2H2_sf"/>
</dbReference>
<dbReference type="VEuPathDB" id="VectorBase:BGLB016805"/>
<dbReference type="GO" id="GO:0008270">
    <property type="term" value="F:zinc ion binding"/>
    <property type="evidence" value="ECO:0007669"/>
    <property type="project" value="UniProtKB-KW"/>
</dbReference>
<evidence type="ECO:0000256" key="7">
    <source>
        <dbReference type="SAM" id="MobiDB-lite"/>
    </source>
</evidence>
<evidence type="ECO:0000256" key="4">
    <source>
        <dbReference type="ARBA" id="ARBA00022833"/>
    </source>
</evidence>
<dbReference type="EnsemblMetazoa" id="BGLB016805-RA">
    <property type="protein sequence ID" value="BGLB016805-PA"/>
    <property type="gene ID" value="BGLB016805"/>
</dbReference>
<comment type="subcellular location">
    <subcellularLocation>
        <location evidence="1">Nucleus</location>
    </subcellularLocation>
</comment>
<dbReference type="InterPro" id="IPR013087">
    <property type="entry name" value="Znf_C2H2_type"/>
</dbReference>
<evidence type="ECO:0000259" key="8">
    <source>
        <dbReference type="PROSITE" id="PS50157"/>
    </source>
</evidence>
<feature type="compositionally biased region" description="Basic and acidic residues" evidence="7">
    <location>
        <begin position="1257"/>
        <end position="1271"/>
    </location>
</feature>
<gene>
    <name evidence="9" type="primary">106066322</name>
</gene>
<evidence type="ECO:0000313" key="10">
    <source>
        <dbReference type="Proteomes" id="UP000076420"/>
    </source>
</evidence>
<proteinExistence type="predicted"/>
<keyword evidence="4" id="KW-0862">Zinc</keyword>
<dbReference type="SMART" id="SM00355">
    <property type="entry name" value="ZnF_C2H2"/>
    <property type="match status" value="4"/>
</dbReference>
<feature type="domain" description="C2H2-type" evidence="8">
    <location>
        <begin position="1112"/>
        <end position="1139"/>
    </location>
</feature>
<dbReference type="Pfam" id="PF00096">
    <property type="entry name" value="zf-C2H2"/>
    <property type="match status" value="3"/>
</dbReference>
<dbReference type="SUPFAM" id="SSF57667">
    <property type="entry name" value="beta-beta-alpha zinc fingers"/>
    <property type="match status" value="2"/>
</dbReference>
<keyword evidence="3 6" id="KW-0863">Zinc-finger</keyword>
<feature type="region of interest" description="Disordered" evidence="7">
    <location>
        <begin position="795"/>
        <end position="839"/>
    </location>
</feature>
<feature type="compositionally biased region" description="Basic residues" evidence="7">
    <location>
        <begin position="594"/>
        <end position="628"/>
    </location>
</feature>
<feature type="region of interest" description="Disordered" evidence="7">
    <location>
        <begin position="530"/>
        <end position="778"/>
    </location>
</feature>
<dbReference type="EnsemblMetazoa" id="BGLB016805-RB">
    <property type="protein sequence ID" value="BGLB016805-PB"/>
    <property type="gene ID" value="BGLB016805"/>
</dbReference>
<sequence length="1323" mass="146254">MDNPSNLDGFEGLPLDMWFNQLQSHQENPSSVFPHPSSQPLRDYPMHTNRTMPVTFSMENSLAQVSQSTHLMNSSLLSQYGLSMQSQPEHQLNERSAWTHMMSLDQSLGSYGAHDSIRHMQNRYSPLDELGEKNDSLIKSHPISNFSSINSTRTPFTSAVASSVSESHNTYYQHPTQNSSHEKAVQHLGQLMNLSKASNIEKASHPLTVVTDMNSLESSGEYSPVSPPTTVADKLSISRSLMNQGRVAELLMRENDVAVSYAPSLSSSDPTDIFSYFSKMEQGPTGLPSQSIQDNKVLTHMLHSGSTYNEIPSPSDTPLDMTTAISTKTDKTQSLLPELMRAPVHVPVSGTVAGNDKLPLLHTLLNKSKVLSSDNMETPSDVTNKQQLELSISSQAKLVKPLKSTPKKSNFYGRDASLFSFPSQEPDNDSSQPCVVDESSTNIENKSDSLKEETDRSSGKNSGEKSENSFTDVWDSTNPEDVSTIDLSLNNSSGDNNGDSMFPLNSSDNTFGSGFNASLAQSIDSFIEESTRKTVESDNDTEVEEEKSLVLAEETHNNEIDNSSFDVKMIVNNSEPQNLDNPENEFSSTPPIRGKAKATRGRKRKASGLPPKPRKQPTRKQGRAKKTKAAISHEDETLVNTEVQLEEAGEPVVNTIPKKKRAPPKAREVLQEVTPRRSSSRKSKDNAMRLIEQQADSNYSGFRQADEDEEEEQATEKKSLRSSRKTPVHSKLIDEASDEETIEEKSDDDYVIDEDEAHVIEEDDIFEAESDKVKKSTERKVGGLKISIKLSGNSSAEIVSGISDSPLKKKRKAAKKKNSKAKNKKLLSEEIPAETAMETEELGDCGLAVKEQQSDEKATAESASDATEKHMSLMEKYFSSANSATVARQTQKTQVKGNKMKKKVGVVSAKIKTGRKKLEDSGVKQKSSVKFDIDKDEKMEKAMDKEDSDSNTPKFVCGYCPQRYHSKQDLMTHMEDHMMEMEAKDTAPTPGTDEKKKNNEYLGQAINSRDPRAHRSPTNGSSQPLNKQSMSDKKMKLVVELNKDLDAQSELAKAKFKCGECGEMFTSKPSLLDHVRIHTDDKPFECDICHKCFTERNLLSAHRKTHVPEKLLRCHMCSKAFVDKADLNHHMQSHPKRSGVNQPGKFDLAHKKMFKKVPQDAQDKVASFPPKKPTSFASALSGEIETVDKDDSSAPLVLHLKRGGETSVTNVPKTTSSGSNLIAKSISADSKLVPKTIQSSVPKLKINIPEAKLKVPDKIEAPRTKESEKPNIIRPLSNAKPASNNNKPATSNPPANKTEQTPDGVCNCKECPDCVTRFLQSFD</sequence>
<dbReference type="VEuPathDB" id="VectorBase:BGLAX_046107"/>
<dbReference type="EnsemblMetazoa" id="BGLB016805-RC">
    <property type="protein sequence ID" value="BGLB016805-PC"/>
    <property type="gene ID" value="BGLB016805"/>
</dbReference>
<evidence type="ECO:0000313" key="9">
    <source>
        <dbReference type="EnsemblMetazoa" id="BGLB016805-PD"/>
    </source>
</evidence>
<dbReference type="STRING" id="6526.A0A2C9K9R2"/>
<feature type="compositionally biased region" description="Basic and acidic residues" evidence="7">
    <location>
        <begin position="445"/>
        <end position="467"/>
    </location>
</feature>